<evidence type="ECO:0000313" key="2">
    <source>
        <dbReference type="Proteomes" id="UP001642487"/>
    </source>
</evidence>
<keyword evidence="2" id="KW-1185">Reference proteome</keyword>
<gene>
    <name evidence="1" type="ORF">CITCOLO1_LOCUS958</name>
</gene>
<protein>
    <submittedName>
        <fullName evidence="1">Uncharacterized protein</fullName>
    </submittedName>
</protein>
<feature type="non-terminal residue" evidence="1">
    <location>
        <position position="61"/>
    </location>
</feature>
<organism evidence="1 2">
    <name type="scientific">Citrullus colocynthis</name>
    <name type="common">colocynth</name>
    <dbReference type="NCBI Taxonomy" id="252529"/>
    <lineage>
        <taxon>Eukaryota</taxon>
        <taxon>Viridiplantae</taxon>
        <taxon>Streptophyta</taxon>
        <taxon>Embryophyta</taxon>
        <taxon>Tracheophyta</taxon>
        <taxon>Spermatophyta</taxon>
        <taxon>Magnoliopsida</taxon>
        <taxon>eudicotyledons</taxon>
        <taxon>Gunneridae</taxon>
        <taxon>Pentapetalae</taxon>
        <taxon>rosids</taxon>
        <taxon>fabids</taxon>
        <taxon>Cucurbitales</taxon>
        <taxon>Cucurbitaceae</taxon>
        <taxon>Benincaseae</taxon>
        <taxon>Citrullus</taxon>
    </lineage>
</organism>
<dbReference type="EMBL" id="OZ021735">
    <property type="protein sequence ID" value="CAK9309391.1"/>
    <property type="molecule type" value="Genomic_DNA"/>
</dbReference>
<evidence type="ECO:0000313" key="1">
    <source>
        <dbReference type="EMBL" id="CAK9309391.1"/>
    </source>
</evidence>
<reference evidence="1 2" key="1">
    <citation type="submission" date="2024-03" db="EMBL/GenBank/DDBJ databases">
        <authorList>
            <person name="Gkanogiannis A."/>
            <person name="Becerra Lopez-Lavalle L."/>
        </authorList>
    </citation>
    <scope>NUCLEOTIDE SEQUENCE [LARGE SCALE GENOMIC DNA]</scope>
</reference>
<accession>A0ABP0XMJ8</accession>
<sequence length="61" mass="7348">KYPQEEGNFKGRQEHERSRMTQLMFKTCKLNKKNWKEIKEEVEIVEPPECTLNDLGIIYYG</sequence>
<proteinExistence type="predicted"/>
<dbReference type="Proteomes" id="UP001642487">
    <property type="component" value="Chromosome 1"/>
</dbReference>
<feature type="non-terminal residue" evidence="1">
    <location>
        <position position="1"/>
    </location>
</feature>
<name>A0ABP0XMJ8_9ROSI</name>